<dbReference type="EMBL" id="NOII01000001">
    <property type="protein sequence ID" value="OYD59702.1"/>
    <property type="molecule type" value="Genomic_DNA"/>
</dbReference>
<reference evidence="2 3" key="1">
    <citation type="submission" date="2017-07" db="EMBL/GenBank/DDBJ databases">
        <title>Fictibacillus sp. nov. GDSW-R2A3 Genome sequencing and assembly.</title>
        <authorList>
            <person name="Mayilraj S."/>
        </authorList>
    </citation>
    <scope>NUCLEOTIDE SEQUENCE [LARGE SCALE GENOMIC DNA]</scope>
    <source>
        <strain evidence="2 3">GDSW-R2A3</strain>
    </source>
</reference>
<dbReference type="SUPFAM" id="SSF54909">
    <property type="entry name" value="Dimeric alpha+beta barrel"/>
    <property type="match status" value="1"/>
</dbReference>
<sequence length="162" mass="18319">MFMYITYGTKEYLEEKIPAGSLLLEGNSSAAAIYESDGENPFQEHHSYEIINKRGDLQGAGFAVMNHIPVSEEGRSRFEDRFQNRAGLVDNEPGFHAIRILRPVSNDPYIVLTLWDSQASFVSWQQSKAYHDAHKDRGTSSGLPQDLFTGPSFVKEYVVERT</sequence>
<dbReference type="PANTHER" id="PTHR34474:SF2">
    <property type="entry name" value="SIGNAL TRANSDUCTION PROTEIN TRAP"/>
    <property type="match status" value="1"/>
</dbReference>
<name>A0A235FER3_9BACL</name>
<feature type="domain" description="ABM" evidence="1">
    <location>
        <begin position="62"/>
        <end position="159"/>
    </location>
</feature>
<accession>A0A235FER3</accession>
<dbReference type="Proteomes" id="UP000215059">
    <property type="component" value="Unassembled WGS sequence"/>
</dbReference>
<dbReference type="InterPro" id="IPR050404">
    <property type="entry name" value="Heme-degrading_MO"/>
</dbReference>
<dbReference type="RefSeq" id="WP_094251664.1">
    <property type="nucleotide sequence ID" value="NZ_JBHLXL010000001.1"/>
</dbReference>
<dbReference type="InterPro" id="IPR007138">
    <property type="entry name" value="ABM_dom"/>
</dbReference>
<evidence type="ECO:0000313" key="2">
    <source>
        <dbReference type="EMBL" id="OYD59702.1"/>
    </source>
</evidence>
<dbReference type="Pfam" id="PF03992">
    <property type="entry name" value="ABM"/>
    <property type="match status" value="1"/>
</dbReference>
<dbReference type="OrthoDB" id="2352283at2"/>
<protein>
    <recommendedName>
        <fullName evidence="1">ABM domain-containing protein</fullName>
    </recommendedName>
</protein>
<evidence type="ECO:0000259" key="1">
    <source>
        <dbReference type="PROSITE" id="PS51725"/>
    </source>
</evidence>
<evidence type="ECO:0000313" key="3">
    <source>
        <dbReference type="Proteomes" id="UP000215059"/>
    </source>
</evidence>
<dbReference type="AlphaFoldDB" id="A0A235FER3"/>
<dbReference type="InterPro" id="IPR011008">
    <property type="entry name" value="Dimeric_a/b-barrel"/>
</dbReference>
<gene>
    <name evidence="2" type="ORF">CGZ90_07410</name>
</gene>
<proteinExistence type="predicted"/>
<comment type="caution">
    <text evidence="2">The sequence shown here is derived from an EMBL/GenBank/DDBJ whole genome shotgun (WGS) entry which is preliminary data.</text>
</comment>
<dbReference type="PANTHER" id="PTHR34474">
    <property type="entry name" value="SIGNAL TRANSDUCTION PROTEIN TRAP"/>
    <property type="match status" value="1"/>
</dbReference>
<dbReference type="Gene3D" id="3.30.70.100">
    <property type="match status" value="1"/>
</dbReference>
<organism evidence="2 3">
    <name type="scientific">Fictibacillus aquaticus</name>
    <dbReference type="NCBI Taxonomy" id="2021314"/>
    <lineage>
        <taxon>Bacteria</taxon>
        <taxon>Bacillati</taxon>
        <taxon>Bacillota</taxon>
        <taxon>Bacilli</taxon>
        <taxon>Bacillales</taxon>
        <taxon>Fictibacillaceae</taxon>
        <taxon>Fictibacillus</taxon>
    </lineage>
</organism>
<keyword evidence="3" id="KW-1185">Reference proteome</keyword>
<dbReference type="PROSITE" id="PS51725">
    <property type="entry name" value="ABM"/>
    <property type="match status" value="1"/>
</dbReference>